<dbReference type="GO" id="GO:0004519">
    <property type="term" value="F:endonuclease activity"/>
    <property type="evidence" value="ECO:0007669"/>
    <property type="project" value="UniProtKB-KW"/>
</dbReference>
<accession>A0A7W3ULH1</accession>
<evidence type="ECO:0000313" key="6">
    <source>
        <dbReference type="EMBL" id="MBB1097070.1"/>
    </source>
</evidence>
<proteinExistence type="inferred from homology"/>
<dbReference type="GO" id="GO:0008270">
    <property type="term" value="F:zinc ion binding"/>
    <property type="evidence" value="ECO:0007669"/>
    <property type="project" value="InterPro"/>
</dbReference>
<dbReference type="Gene3D" id="1.10.30.50">
    <property type="match status" value="1"/>
</dbReference>
<evidence type="ECO:0000313" key="7">
    <source>
        <dbReference type="Proteomes" id="UP000517106"/>
    </source>
</evidence>
<sequence length="111" mass="13101">MSRKKYTDNYNKFYHSKEWQAVRLRVLQRDNYLCQVCKRAGRITPATTVHHIKAVRVDYGKRLDPNNLETICKACHNAEHNERAKSLHDKQEKIKSARRSDVFVFNANPET</sequence>
<evidence type="ECO:0000256" key="3">
    <source>
        <dbReference type="ARBA" id="ARBA00038412"/>
    </source>
</evidence>
<name>A0A7W3ULH1_9LACO</name>
<reference evidence="6 7" key="1">
    <citation type="submission" date="2020-07" db="EMBL/GenBank/DDBJ databases">
        <title>Description of Limosilactobacillus balticus sp. nov., Limosilactobacillus agrestis sp. nov., Limosilactobacillus albertensis sp. nov., Limosilactobacillus rudii sp. nov., Limosilactobacillus fastidiosus sp. nov., five novel Limosilactobacillus species isolated from the vertebrate gastrointestinal tract, and proposal of 6 subspecies of Limosilactobacillus reuteri adapted to the gastrointestinal tract of specific vertebrate hosts.</title>
        <authorList>
            <person name="Li F."/>
            <person name="Cheng C."/>
            <person name="Zheng J."/>
            <person name="Quevedo R.M."/>
            <person name="Li J."/>
            <person name="Roos S."/>
            <person name="Gaenzle M.G."/>
            <person name="Walter J."/>
        </authorList>
    </citation>
    <scope>NUCLEOTIDE SEQUENCE [LARGE SCALE GENOMIC DNA]</scope>
    <source>
        <strain evidence="6 7">STM2_1</strain>
    </source>
</reference>
<feature type="domain" description="HNH nuclease" evidence="5">
    <location>
        <begin position="21"/>
        <end position="77"/>
    </location>
</feature>
<keyword evidence="7" id="KW-1185">Reference proteome</keyword>
<dbReference type="InterPro" id="IPR002711">
    <property type="entry name" value="HNH"/>
</dbReference>
<dbReference type="EMBL" id="JACIVA010000039">
    <property type="protein sequence ID" value="MBB1097070.1"/>
    <property type="molecule type" value="Genomic_DNA"/>
</dbReference>
<evidence type="ECO:0000256" key="4">
    <source>
        <dbReference type="ARBA" id="ARBA00040194"/>
    </source>
</evidence>
<keyword evidence="1" id="KW-0540">Nuclease</keyword>
<comment type="similarity">
    <text evidence="3">Belongs to the HNH nuclease family.</text>
</comment>
<dbReference type="PANTHER" id="PTHR41286:SF1">
    <property type="entry name" value="HNH NUCLEASE YAJD-RELATED"/>
    <property type="match status" value="1"/>
</dbReference>
<dbReference type="AlphaFoldDB" id="A0A7W3ULH1"/>
<gene>
    <name evidence="6" type="ORF">H5S09_03770</name>
</gene>
<dbReference type="PANTHER" id="PTHR41286">
    <property type="entry name" value="HNH NUCLEASE YAJD-RELATED"/>
    <property type="match status" value="1"/>
</dbReference>
<dbReference type="InterPro" id="IPR003615">
    <property type="entry name" value="HNH_nuc"/>
</dbReference>
<evidence type="ECO:0000256" key="2">
    <source>
        <dbReference type="ARBA" id="ARBA00022801"/>
    </source>
</evidence>
<evidence type="ECO:0000256" key="1">
    <source>
        <dbReference type="ARBA" id="ARBA00022722"/>
    </source>
</evidence>
<dbReference type="Pfam" id="PF01844">
    <property type="entry name" value="HNH"/>
    <property type="match status" value="1"/>
</dbReference>
<dbReference type="RefSeq" id="WP_182595812.1">
    <property type="nucleotide sequence ID" value="NZ_JACIVA010000039.1"/>
</dbReference>
<comment type="caution">
    <text evidence="6">The sequence shown here is derived from an EMBL/GenBank/DDBJ whole genome shotgun (WGS) entry which is preliminary data.</text>
</comment>
<dbReference type="SMART" id="SM00507">
    <property type="entry name" value="HNHc"/>
    <property type="match status" value="1"/>
</dbReference>
<dbReference type="GO" id="GO:0016787">
    <property type="term" value="F:hydrolase activity"/>
    <property type="evidence" value="ECO:0007669"/>
    <property type="project" value="UniProtKB-KW"/>
</dbReference>
<organism evidence="6 7">
    <name type="scientific">Limosilactobacillus rudii</name>
    <dbReference type="NCBI Taxonomy" id="2759755"/>
    <lineage>
        <taxon>Bacteria</taxon>
        <taxon>Bacillati</taxon>
        <taxon>Bacillota</taxon>
        <taxon>Bacilli</taxon>
        <taxon>Lactobacillales</taxon>
        <taxon>Lactobacillaceae</taxon>
        <taxon>Limosilactobacillus</taxon>
    </lineage>
</organism>
<keyword evidence="6" id="KW-0255">Endonuclease</keyword>
<protein>
    <recommendedName>
        <fullName evidence="4">Putative HNH nuclease YajD</fullName>
    </recommendedName>
</protein>
<dbReference type="Proteomes" id="UP000517106">
    <property type="component" value="Unassembled WGS sequence"/>
</dbReference>
<keyword evidence="2" id="KW-0378">Hydrolase</keyword>
<evidence type="ECO:0000259" key="5">
    <source>
        <dbReference type="SMART" id="SM00507"/>
    </source>
</evidence>
<dbReference type="GO" id="GO:0005829">
    <property type="term" value="C:cytosol"/>
    <property type="evidence" value="ECO:0007669"/>
    <property type="project" value="TreeGrafter"/>
</dbReference>
<dbReference type="CDD" id="cd00085">
    <property type="entry name" value="HNHc"/>
    <property type="match status" value="1"/>
</dbReference>
<dbReference type="GO" id="GO:0003676">
    <property type="term" value="F:nucleic acid binding"/>
    <property type="evidence" value="ECO:0007669"/>
    <property type="project" value="InterPro"/>
</dbReference>